<feature type="region of interest" description="Disordered" evidence="1">
    <location>
        <begin position="1"/>
        <end position="30"/>
    </location>
</feature>
<dbReference type="PANTHER" id="PTHR37162:SF1">
    <property type="entry name" value="BED-TYPE DOMAIN-CONTAINING PROTEIN"/>
    <property type="match status" value="1"/>
</dbReference>
<protein>
    <submittedName>
        <fullName evidence="2">Uncharacterized protein</fullName>
    </submittedName>
</protein>
<proteinExistence type="predicted"/>
<comment type="caution">
    <text evidence="2">The sequence shown here is derived from an EMBL/GenBank/DDBJ whole genome shotgun (WGS) entry which is preliminary data.</text>
</comment>
<sequence>MMNIHRTKNQSCSDSVTERKTNRSSRGAAKYNTNVQDRMGRFVVYLQCNKNSSNYQQGHGTHCHEYVVQLSKQHPFSLGIDGSSDKDVKKMNPVNVCDNHFFAVCVTTGHDVSKAQEFFDIVDEQFRVDDIPWKWSIAVSVGVDNTNSMIGRKNSSASWCTQRNPYIFVSGFPCHLAHIAAGNGHDAFAKVTEVALPFLLSSIPLFNNFNKLLQSEKPIIHMLHNFIKATVIDGEVDGEVLFHYRVDVL</sequence>
<dbReference type="PANTHER" id="PTHR37162">
    <property type="entry name" value="HAT FAMILY DIMERISATION DOMAINCONTAINING PROTEIN-RELATED"/>
    <property type="match status" value="1"/>
</dbReference>
<gene>
    <name evidence="2" type="ORF">PLOB_00040906</name>
</gene>
<accession>A0ABN8PEG1</accession>
<organism evidence="2 3">
    <name type="scientific">Porites lobata</name>
    <dbReference type="NCBI Taxonomy" id="104759"/>
    <lineage>
        <taxon>Eukaryota</taxon>
        <taxon>Metazoa</taxon>
        <taxon>Cnidaria</taxon>
        <taxon>Anthozoa</taxon>
        <taxon>Hexacorallia</taxon>
        <taxon>Scleractinia</taxon>
        <taxon>Fungiina</taxon>
        <taxon>Poritidae</taxon>
        <taxon>Porites</taxon>
    </lineage>
</organism>
<dbReference type="Proteomes" id="UP001159405">
    <property type="component" value="Unassembled WGS sequence"/>
</dbReference>
<keyword evidence="3" id="KW-1185">Reference proteome</keyword>
<evidence type="ECO:0000256" key="1">
    <source>
        <dbReference type="SAM" id="MobiDB-lite"/>
    </source>
</evidence>
<name>A0ABN8PEG1_9CNID</name>
<dbReference type="EMBL" id="CALNXK010000063">
    <property type="protein sequence ID" value="CAH3139911.1"/>
    <property type="molecule type" value="Genomic_DNA"/>
</dbReference>
<evidence type="ECO:0000313" key="2">
    <source>
        <dbReference type="EMBL" id="CAH3139911.1"/>
    </source>
</evidence>
<evidence type="ECO:0000313" key="3">
    <source>
        <dbReference type="Proteomes" id="UP001159405"/>
    </source>
</evidence>
<reference evidence="2 3" key="1">
    <citation type="submission" date="2022-05" db="EMBL/GenBank/DDBJ databases">
        <authorList>
            <consortium name="Genoscope - CEA"/>
            <person name="William W."/>
        </authorList>
    </citation>
    <scope>NUCLEOTIDE SEQUENCE [LARGE SCALE GENOMIC DNA]</scope>
</reference>